<evidence type="ECO:0000313" key="2">
    <source>
        <dbReference type="EMBL" id="HIU46743.1"/>
    </source>
</evidence>
<organism evidence="2 3">
    <name type="scientific">Candidatus Fimadaptatus faecigallinarum</name>
    <dbReference type="NCBI Taxonomy" id="2840814"/>
    <lineage>
        <taxon>Bacteria</taxon>
        <taxon>Bacillati</taxon>
        <taxon>Bacillota</taxon>
        <taxon>Clostridia</taxon>
        <taxon>Eubacteriales</taxon>
        <taxon>Candidatus Fimadaptatus</taxon>
    </lineage>
</organism>
<reference evidence="2" key="1">
    <citation type="submission" date="2020-10" db="EMBL/GenBank/DDBJ databases">
        <authorList>
            <person name="Gilroy R."/>
        </authorList>
    </citation>
    <scope>NUCLEOTIDE SEQUENCE</scope>
    <source>
        <strain evidence="2">ChiSxjej2B14-8506</strain>
    </source>
</reference>
<proteinExistence type="predicted"/>
<comment type="caution">
    <text evidence="2">The sequence shown here is derived from an EMBL/GenBank/DDBJ whole genome shotgun (WGS) entry which is preliminary data.</text>
</comment>
<dbReference type="GO" id="GO:0022857">
    <property type="term" value="F:transmembrane transporter activity"/>
    <property type="evidence" value="ECO:0007669"/>
    <property type="project" value="InterPro"/>
</dbReference>
<dbReference type="InterPro" id="IPR024529">
    <property type="entry name" value="ECF_trnsprt_substrate-spec"/>
</dbReference>
<dbReference type="Proteomes" id="UP000824123">
    <property type="component" value="Unassembled WGS sequence"/>
</dbReference>
<keyword evidence="1" id="KW-0472">Membrane</keyword>
<gene>
    <name evidence="2" type="ORF">IAC59_05755</name>
</gene>
<dbReference type="Gene3D" id="1.10.1760.20">
    <property type="match status" value="1"/>
</dbReference>
<reference evidence="2" key="2">
    <citation type="journal article" date="2021" name="PeerJ">
        <title>Extensive microbial diversity within the chicken gut microbiome revealed by metagenomics and culture.</title>
        <authorList>
            <person name="Gilroy R."/>
            <person name="Ravi A."/>
            <person name="Getino M."/>
            <person name="Pursley I."/>
            <person name="Horton D.L."/>
            <person name="Alikhan N.F."/>
            <person name="Baker D."/>
            <person name="Gharbi K."/>
            <person name="Hall N."/>
            <person name="Watson M."/>
            <person name="Adriaenssens E.M."/>
            <person name="Foster-Nyarko E."/>
            <person name="Jarju S."/>
            <person name="Secka A."/>
            <person name="Antonio M."/>
            <person name="Oren A."/>
            <person name="Chaudhuri R.R."/>
            <person name="La Ragione R."/>
            <person name="Hildebrand F."/>
            <person name="Pallen M.J."/>
        </authorList>
    </citation>
    <scope>NUCLEOTIDE SEQUENCE</scope>
    <source>
        <strain evidence="2">ChiSxjej2B14-8506</strain>
    </source>
</reference>
<protein>
    <submittedName>
        <fullName evidence="2">ECF transporter S component</fullName>
    </submittedName>
</protein>
<dbReference type="Pfam" id="PF12822">
    <property type="entry name" value="ECF_trnsprt"/>
    <property type="match status" value="1"/>
</dbReference>
<keyword evidence="1" id="KW-0812">Transmembrane</keyword>
<evidence type="ECO:0000256" key="1">
    <source>
        <dbReference type="SAM" id="Phobius"/>
    </source>
</evidence>
<dbReference type="AlphaFoldDB" id="A0A9D1LRI7"/>
<feature type="transmembrane region" description="Helical" evidence="1">
    <location>
        <begin position="7"/>
        <end position="27"/>
    </location>
</feature>
<dbReference type="EMBL" id="DVNK01000037">
    <property type="protein sequence ID" value="HIU46743.1"/>
    <property type="molecule type" value="Genomic_DNA"/>
</dbReference>
<evidence type="ECO:0000313" key="3">
    <source>
        <dbReference type="Proteomes" id="UP000824123"/>
    </source>
</evidence>
<feature type="transmembrane region" description="Helical" evidence="1">
    <location>
        <begin position="106"/>
        <end position="128"/>
    </location>
</feature>
<keyword evidence="1" id="KW-1133">Transmembrane helix</keyword>
<feature type="transmembrane region" description="Helical" evidence="1">
    <location>
        <begin position="39"/>
        <end position="63"/>
    </location>
</feature>
<name>A0A9D1LRI7_9FIRM</name>
<feature type="transmembrane region" description="Helical" evidence="1">
    <location>
        <begin position="140"/>
        <end position="165"/>
    </location>
</feature>
<sequence length="180" mass="18398">MNNTRRLVMSALCVALGLVLPLAFHAVPNAGQVFLPMHIPVLLCGLICGPVYGLVCGALTPFLSSVLTGMPPSSMLPGMMCELATYGLVGGLLAAGLSRLPRAAGVYAALIGAMLAGRLVSGAVNALIFRAGEYTLQAWIAASFVTALPGIVIQLVAIPLLVAALERAHVITVSAAHKSA</sequence>
<accession>A0A9D1LRI7</accession>
<feature type="transmembrane region" description="Helical" evidence="1">
    <location>
        <begin position="83"/>
        <end position="100"/>
    </location>
</feature>